<evidence type="ECO:0000313" key="2">
    <source>
        <dbReference type="EMBL" id="OQP86023.1"/>
    </source>
</evidence>
<dbReference type="RefSeq" id="WP_081176497.1">
    <property type="nucleotide sequence ID" value="NZ_MSPX01000010.1"/>
</dbReference>
<feature type="transmembrane region" description="Helical" evidence="1">
    <location>
        <begin position="23"/>
        <end position="39"/>
    </location>
</feature>
<evidence type="ECO:0008006" key="4">
    <source>
        <dbReference type="Google" id="ProtNLM"/>
    </source>
</evidence>
<name>A0ABX3PC89_9HYPH</name>
<gene>
    <name evidence="2" type="ORF">BTR14_13145</name>
</gene>
<sequence length="461" mass="51401">MNILQACDHPDLFRPWFKNRESFVAWFAFLAALFGLPMTDEQFAIYQKHTGRQERPTQPSDEAWLIIGRRGGKSFTAALVAVYLACFYDYQQFLAPGERGTVLIIAADKKQARSILRYIAAMLNNIPMLKAMIERETADSFDLDNSVTIEVGVASFRSTRGYTYVAVLADEIAFWRTDDAAEPDYAILDAIRPGMATIPNAMLLCMSSPYARRGALWDAFRRYFGKDGEPLVWKAATREMNPSVRQSVIDRATERDPNSAAAEYGAEFRSDIESYISREAVEGCVEPGVIEKLPLGGIFYRAFVDPSGGTSDSMTMAIAHTEQSRAVLDLVREIKAPFSPEAAVKEFCDLLKLYRVSKVVGDRYAGEWPREQFRKHGISYEPAAKPKSDLYRDMLPVINSRECELLDIPVLVNQICGLERRTARGGRDSIDHSPGAHDDVANAVAGAIAITKTSGFTLENI</sequence>
<reference evidence="2 3" key="1">
    <citation type="journal article" date="2017" name="Antonie Van Leeuwenhoek">
        <title>Rhizobium rhizosphaerae sp. nov., a novel species isolated from rice rhizosphere.</title>
        <authorList>
            <person name="Zhao J.J."/>
            <person name="Zhang J."/>
            <person name="Zhang R.J."/>
            <person name="Zhang C.W."/>
            <person name="Yin H.Q."/>
            <person name="Zhang X.X."/>
        </authorList>
    </citation>
    <scope>NUCLEOTIDE SEQUENCE [LARGE SCALE GENOMIC DNA]</scope>
    <source>
        <strain evidence="2 3">RD15</strain>
    </source>
</reference>
<dbReference type="Gene3D" id="3.40.50.300">
    <property type="entry name" value="P-loop containing nucleotide triphosphate hydrolases"/>
    <property type="match status" value="1"/>
</dbReference>
<dbReference type="InterPro" id="IPR027417">
    <property type="entry name" value="P-loop_NTPase"/>
</dbReference>
<evidence type="ECO:0000256" key="1">
    <source>
        <dbReference type="SAM" id="Phobius"/>
    </source>
</evidence>
<dbReference type="EMBL" id="MSPX01000010">
    <property type="protein sequence ID" value="OQP86023.1"/>
    <property type="molecule type" value="Genomic_DNA"/>
</dbReference>
<accession>A0ABX3PC89</accession>
<keyword evidence="1" id="KW-0472">Membrane</keyword>
<comment type="caution">
    <text evidence="2">The sequence shown here is derived from an EMBL/GenBank/DDBJ whole genome shotgun (WGS) entry which is preliminary data.</text>
</comment>
<proteinExistence type="predicted"/>
<keyword evidence="3" id="KW-1185">Reference proteome</keyword>
<keyword evidence="1" id="KW-1133">Transmembrane helix</keyword>
<dbReference type="Proteomes" id="UP000192652">
    <property type="component" value="Unassembled WGS sequence"/>
</dbReference>
<evidence type="ECO:0000313" key="3">
    <source>
        <dbReference type="Proteomes" id="UP000192652"/>
    </source>
</evidence>
<dbReference type="Gene3D" id="3.30.420.240">
    <property type="match status" value="1"/>
</dbReference>
<organism evidence="2 3">
    <name type="scientific">Xaviernesmea rhizosphaerae</name>
    <dbReference type="NCBI Taxonomy" id="1672749"/>
    <lineage>
        <taxon>Bacteria</taxon>
        <taxon>Pseudomonadati</taxon>
        <taxon>Pseudomonadota</taxon>
        <taxon>Alphaproteobacteria</taxon>
        <taxon>Hyphomicrobiales</taxon>
        <taxon>Rhizobiaceae</taxon>
        <taxon>Rhizobium/Agrobacterium group</taxon>
        <taxon>Xaviernesmea</taxon>
    </lineage>
</organism>
<protein>
    <recommendedName>
        <fullName evidence="4">Terminase</fullName>
    </recommendedName>
</protein>
<keyword evidence="1" id="KW-0812">Transmembrane</keyword>